<evidence type="ECO:0000256" key="10">
    <source>
        <dbReference type="SAM" id="Phobius"/>
    </source>
</evidence>
<feature type="region of interest" description="Disordered" evidence="9">
    <location>
        <begin position="516"/>
        <end position="545"/>
    </location>
</feature>
<dbReference type="InterPro" id="IPR050482">
    <property type="entry name" value="Sensor_HK_TwoCompSys"/>
</dbReference>
<dbReference type="InterPro" id="IPR036890">
    <property type="entry name" value="HATPase_C_sf"/>
</dbReference>
<protein>
    <recommendedName>
        <fullName evidence="2">histidine kinase</fullName>
        <ecNumber evidence="2">2.7.13.3</ecNumber>
    </recommendedName>
</protein>
<dbReference type="CDD" id="cd16917">
    <property type="entry name" value="HATPase_UhpB-NarQ-NarX-like"/>
    <property type="match status" value="1"/>
</dbReference>
<dbReference type="Proteomes" id="UP000198802">
    <property type="component" value="Unassembled WGS sequence"/>
</dbReference>
<dbReference type="GO" id="GO:0005524">
    <property type="term" value="F:ATP binding"/>
    <property type="evidence" value="ECO:0007669"/>
    <property type="project" value="UniProtKB-KW"/>
</dbReference>
<evidence type="ECO:0000256" key="7">
    <source>
        <dbReference type="ARBA" id="ARBA00022840"/>
    </source>
</evidence>
<dbReference type="PANTHER" id="PTHR24421">
    <property type="entry name" value="NITRATE/NITRITE SENSOR PROTEIN NARX-RELATED"/>
    <property type="match status" value="1"/>
</dbReference>
<dbReference type="SUPFAM" id="SSF55874">
    <property type="entry name" value="ATPase domain of HSP90 chaperone/DNA topoisomerase II/histidine kinase"/>
    <property type="match status" value="1"/>
</dbReference>
<keyword evidence="7" id="KW-0067">ATP-binding</keyword>
<evidence type="ECO:0000256" key="6">
    <source>
        <dbReference type="ARBA" id="ARBA00022777"/>
    </source>
</evidence>
<dbReference type="EMBL" id="FAOZ01000036">
    <property type="protein sequence ID" value="CUU60180.1"/>
    <property type="molecule type" value="Genomic_DNA"/>
</dbReference>
<feature type="compositionally biased region" description="Low complexity" evidence="9">
    <location>
        <begin position="516"/>
        <end position="526"/>
    </location>
</feature>
<feature type="transmembrane region" description="Helical" evidence="10">
    <location>
        <begin position="225"/>
        <end position="244"/>
    </location>
</feature>
<dbReference type="AlphaFoldDB" id="A0A0S4QY11"/>
<keyword evidence="14" id="KW-1185">Reference proteome</keyword>
<dbReference type="Pfam" id="PF07730">
    <property type="entry name" value="HisKA_3"/>
    <property type="match status" value="1"/>
</dbReference>
<feature type="domain" description="Histidine kinase/HSP90-like ATPase" evidence="11">
    <location>
        <begin position="421"/>
        <end position="513"/>
    </location>
</feature>
<evidence type="ECO:0000256" key="2">
    <source>
        <dbReference type="ARBA" id="ARBA00012438"/>
    </source>
</evidence>
<dbReference type="Pfam" id="PF02518">
    <property type="entry name" value="HATPase_c"/>
    <property type="match status" value="1"/>
</dbReference>
<dbReference type="InterPro" id="IPR011712">
    <property type="entry name" value="Sig_transdc_His_kin_sub3_dim/P"/>
</dbReference>
<proteinExistence type="predicted"/>
<keyword evidence="6 13" id="KW-0418">Kinase</keyword>
<evidence type="ECO:0000313" key="13">
    <source>
        <dbReference type="EMBL" id="CUU60180.1"/>
    </source>
</evidence>
<feature type="transmembrane region" description="Helical" evidence="10">
    <location>
        <begin position="77"/>
        <end position="93"/>
    </location>
</feature>
<name>A0A0S4QY11_9ACTN</name>
<feature type="transmembrane region" description="Helical" evidence="10">
    <location>
        <begin position="171"/>
        <end position="192"/>
    </location>
</feature>
<keyword evidence="8" id="KW-0902">Two-component regulatory system</keyword>
<evidence type="ECO:0000256" key="8">
    <source>
        <dbReference type="ARBA" id="ARBA00023012"/>
    </source>
</evidence>
<evidence type="ECO:0000313" key="14">
    <source>
        <dbReference type="Proteomes" id="UP000198802"/>
    </source>
</evidence>
<organism evidence="13 14">
    <name type="scientific">Parafrankia irregularis</name>
    <dbReference type="NCBI Taxonomy" id="795642"/>
    <lineage>
        <taxon>Bacteria</taxon>
        <taxon>Bacillati</taxon>
        <taxon>Actinomycetota</taxon>
        <taxon>Actinomycetes</taxon>
        <taxon>Frankiales</taxon>
        <taxon>Frankiaceae</taxon>
        <taxon>Parafrankia</taxon>
    </lineage>
</organism>
<evidence type="ECO:0000259" key="11">
    <source>
        <dbReference type="Pfam" id="PF02518"/>
    </source>
</evidence>
<feature type="domain" description="Signal transduction histidine kinase subgroup 3 dimerisation and phosphoacceptor" evidence="12">
    <location>
        <begin position="214"/>
        <end position="277"/>
    </location>
</feature>
<dbReference type="GO" id="GO:0000155">
    <property type="term" value="F:phosphorelay sensor kinase activity"/>
    <property type="evidence" value="ECO:0007669"/>
    <property type="project" value="InterPro"/>
</dbReference>
<dbReference type="InterPro" id="IPR003594">
    <property type="entry name" value="HATPase_dom"/>
</dbReference>
<feature type="transmembrane region" description="Helical" evidence="10">
    <location>
        <begin position="39"/>
        <end position="57"/>
    </location>
</feature>
<evidence type="ECO:0000256" key="3">
    <source>
        <dbReference type="ARBA" id="ARBA00022553"/>
    </source>
</evidence>
<dbReference type="GO" id="GO:0016020">
    <property type="term" value="C:membrane"/>
    <property type="evidence" value="ECO:0007669"/>
    <property type="project" value="InterPro"/>
</dbReference>
<keyword evidence="4" id="KW-0808">Transferase</keyword>
<keyword evidence="5" id="KW-0547">Nucleotide-binding</keyword>
<accession>A0A0S4QY11</accession>
<keyword evidence="10" id="KW-1133">Transmembrane helix</keyword>
<gene>
    <name evidence="13" type="ORF">Ga0074812_13642</name>
</gene>
<keyword evidence="10" id="KW-0472">Membrane</keyword>
<comment type="catalytic activity">
    <reaction evidence="1">
        <text>ATP + protein L-histidine = ADP + protein N-phospho-L-histidine.</text>
        <dbReference type="EC" id="2.7.13.3"/>
    </reaction>
</comment>
<dbReference type="Gene3D" id="3.30.565.10">
    <property type="entry name" value="Histidine kinase-like ATPase, C-terminal domain"/>
    <property type="match status" value="1"/>
</dbReference>
<evidence type="ECO:0000256" key="5">
    <source>
        <dbReference type="ARBA" id="ARBA00022741"/>
    </source>
</evidence>
<keyword evidence="10" id="KW-0812">Transmembrane</keyword>
<reference evidence="14" key="1">
    <citation type="submission" date="2015-11" db="EMBL/GenBank/DDBJ databases">
        <authorList>
            <person name="Varghese N."/>
        </authorList>
    </citation>
    <scope>NUCLEOTIDE SEQUENCE [LARGE SCALE GENOMIC DNA]</scope>
    <source>
        <strain evidence="14">DSM 45899</strain>
    </source>
</reference>
<evidence type="ECO:0000256" key="9">
    <source>
        <dbReference type="SAM" id="MobiDB-lite"/>
    </source>
</evidence>
<dbReference type="GO" id="GO:0046983">
    <property type="term" value="F:protein dimerization activity"/>
    <property type="evidence" value="ECO:0007669"/>
    <property type="project" value="InterPro"/>
</dbReference>
<evidence type="ECO:0000256" key="1">
    <source>
        <dbReference type="ARBA" id="ARBA00000085"/>
    </source>
</evidence>
<evidence type="ECO:0000256" key="4">
    <source>
        <dbReference type="ARBA" id="ARBA00022679"/>
    </source>
</evidence>
<feature type="region of interest" description="Disordered" evidence="9">
    <location>
        <begin position="280"/>
        <end position="382"/>
    </location>
</feature>
<dbReference type="Gene3D" id="1.20.5.1930">
    <property type="match status" value="1"/>
</dbReference>
<sequence>MAGLGKWAGIEENAGGCDVRSCPPARLLARIPSAAGRRVAMVVLADVLPTVILGVVLLAGSRNAAQDEIPPGRELDSTAYALIILATCLFPLRRYKPLALFVAELLVIGVYIAIGYPHGPAVIVVIIAAFTLSVQAPTRTAGRAAKAAGAVLLTATVVAHLRGYGGGGWELAFACAGVLAVAVIPAMLGALLRLSRIASARAKEEQTRRRVEQERLRMAREVHDVVGHGLSIISLHAAVALHVLDRRPEQAQVALEAIRRTSVDALNELRATLAITRAGDGRAPGLRLDPPDGTPAAHGEANPGTAPTFAGPDAHAGPSSYPADGGPAPNGRAAHGQAGGPTGSQAADGPAADGPAADGPAADDWAADDRAADGCRGAPRTPQTGLSRLPGLISEVRLCGTAVDLIIEGDLDGLPAEVDLAAYRIVQESLTNVLRHAGAAEVRVALHATDIRLCIEVVDTPARAADAPDPAKTPATDGHGLRGLRERVAELGGAFTAGPRRAGGWCVRTELPIAARSAPGAAQPQPQARPQPQPQPQADRAGTAG</sequence>
<evidence type="ECO:0000259" key="12">
    <source>
        <dbReference type="Pfam" id="PF07730"/>
    </source>
</evidence>
<keyword evidence="3" id="KW-0597">Phosphoprotein</keyword>
<dbReference type="PANTHER" id="PTHR24421:SF10">
    <property type="entry name" value="NITRATE_NITRITE SENSOR PROTEIN NARQ"/>
    <property type="match status" value="1"/>
</dbReference>
<feature type="compositionally biased region" description="Low complexity" evidence="9">
    <location>
        <begin position="346"/>
        <end position="364"/>
    </location>
</feature>
<dbReference type="EC" id="2.7.13.3" evidence="2"/>